<name>A0A3S5AHV8_9ACTN</name>
<reference evidence="4 5" key="1">
    <citation type="submission" date="2018-12" db="EMBL/GenBank/DDBJ databases">
        <authorList>
            <consortium name="Pathogen Informatics"/>
        </authorList>
    </citation>
    <scope>NUCLEOTIDE SEQUENCE [LARGE SCALE GENOMIC DNA]</scope>
    <source>
        <strain evidence="4 5">NCTC12967</strain>
    </source>
</reference>
<evidence type="ECO:0000313" key="4">
    <source>
        <dbReference type="EMBL" id="VEH70214.1"/>
    </source>
</evidence>
<dbReference type="InterPro" id="IPR008984">
    <property type="entry name" value="SMAD_FHA_dom_sf"/>
</dbReference>
<dbReference type="Proteomes" id="UP000273044">
    <property type="component" value="Chromosome"/>
</dbReference>
<evidence type="ECO:0000313" key="5">
    <source>
        <dbReference type="Proteomes" id="UP000273044"/>
    </source>
</evidence>
<reference evidence="3" key="2">
    <citation type="submission" date="2021-03" db="EMBL/GenBank/DDBJ databases">
        <title>Human Oral Microbial Genomes.</title>
        <authorList>
            <person name="Johnston C.D."/>
            <person name="Chen T."/>
            <person name="Dewhirst F.E."/>
        </authorList>
    </citation>
    <scope>NUCLEOTIDE SEQUENCE</scope>
    <source>
        <strain evidence="3">F0714</strain>
    </source>
</reference>
<dbReference type="RefSeq" id="WP_014846591.1">
    <property type="nucleotide sequence ID" value="NZ_CAJZDL010000009.1"/>
</dbReference>
<gene>
    <name evidence="4" type="primary">odhI</name>
    <name evidence="3" type="ORF">J5A53_08025</name>
    <name evidence="4" type="ORF">NCTC12967_01507</name>
</gene>
<dbReference type="InterPro" id="IPR000253">
    <property type="entry name" value="FHA_dom"/>
</dbReference>
<dbReference type="GeneID" id="64406979"/>
<feature type="domain" description="FHA" evidence="2">
    <location>
        <begin position="71"/>
        <end position="120"/>
    </location>
</feature>
<evidence type="ECO:0000313" key="3">
    <source>
        <dbReference type="EMBL" id="QUC09800.1"/>
    </source>
</evidence>
<protein>
    <submittedName>
        <fullName evidence="3">FHA domain-containing protein</fullName>
    </submittedName>
    <submittedName>
        <fullName evidence="4">Oxoglutarate dehydrogenase inhibitor</fullName>
    </submittedName>
</protein>
<dbReference type="InterPro" id="IPR050923">
    <property type="entry name" value="Cell_Proc_Reg/RNA_Proc"/>
</dbReference>
<dbReference type="EMBL" id="CP072385">
    <property type="protein sequence ID" value="QUC09800.1"/>
    <property type="molecule type" value="Genomic_DNA"/>
</dbReference>
<dbReference type="SMART" id="SM00240">
    <property type="entry name" value="FHA"/>
    <property type="match status" value="1"/>
</dbReference>
<dbReference type="PANTHER" id="PTHR23308">
    <property type="entry name" value="NUCLEAR INHIBITOR OF PROTEIN PHOSPHATASE-1"/>
    <property type="match status" value="1"/>
</dbReference>
<dbReference type="SUPFAM" id="SSF49879">
    <property type="entry name" value="SMAD/FHA domain"/>
    <property type="match status" value="1"/>
</dbReference>
<dbReference type="Pfam" id="PF00498">
    <property type="entry name" value="FHA"/>
    <property type="match status" value="1"/>
</dbReference>
<dbReference type="Proteomes" id="UP000677180">
    <property type="component" value="Chromosome"/>
</dbReference>
<dbReference type="Gene3D" id="2.60.200.20">
    <property type="match status" value="1"/>
</dbReference>
<organism evidence="4 5">
    <name type="scientific">Arachnia propionica</name>
    <dbReference type="NCBI Taxonomy" id="1750"/>
    <lineage>
        <taxon>Bacteria</taxon>
        <taxon>Bacillati</taxon>
        <taxon>Actinomycetota</taxon>
        <taxon>Actinomycetes</taxon>
        <taxon>Propionibacteriales</taxon>
        <taxon>Propionibacteriaceae</taxon>
        <taxon>Arachnia</taxon>
    </lineage>
</organism>
<keyword evidence="1" id="KW-0597">Phosphoprotein</keyword>
<dbReference type="EMBL" id="LR134406">
    <property type="protein sequence ID" value="VEH70214.1"/>
    <property type="molecule type" value="Genomic_DNA"/>
</dbReference>
<dbReference type="PROSITE" id="PS50006">
    <property type="entry name" value="FHA_DOMAIN"/>
    <property type="match status" value="1"/>
</dbReference>
<keyword evidence="5" id="KW-1185">Reference proteome</keyword>
<evidence type="ECO:0000256" key="1">
    <source>
        <dbReference type="ARBA" id="ARBA00022553"/>
    </source>
</evidence>
<dbReference type="OMA" id="RNHRQGD"/>
<sequence>MTGVRNHRQGDLKDSKNDTTSVLAALTDEHLSAIGGSPSADAADLAPGNALMIVTRGGVKESQFLIDSDVTTLGRHPESDIFLDDVTVSRHHAKLVRAGGQLMLEDLGSLNGTYVNRVLIDGRAQLRHGDEIQIGKYRATILLSEAGRS</sequence>
<proteinExistence type="predicted"/>
<dbReference type="AlphaFoldDB" id="A0A3S5AHV8"/>
<accession>A0A3S5AHV8</accession>
<evidence type="ECO:0000259" key="2">
    <source>
        <dbReference type="PROSITE" id="PS50006"/>
    </source>
</evidence>